<dbReference type="AlphaFoldDB" id="A0A2M7V5K5"/>
<dbReference type="GO" id="GO:0034755">
    <property type="term" value="P:iron ion transmembrane transport"/>
    <property type="evidence" value="ECO:0007669"/>
    <property type="project" value="TreeGrafter"/>
</dbReference>
<comment type="subcellular location">
    <subcellularLocation>
        <location evidence="1">Membrane</location>
        <topology evidence="1">Multi-pass membrane protein</topology>
    </subcellularLocation>
</comment>
<dbReference type="EMBL" id="PFPI01000010">
    <property type="protein sequence ID" value="PIZ93859.1"/>
    <property type="molecule type" value="Genomic_DNA"/>
</dbReference>
<reference evidence="8" key="1">
    <citation type="submission" date="2017-09" db="EMBL/GenBank/DDBJ databases">
        <title>Depth-based differentiation of microbial function through sediment-hosted aquifers and enrichment of novel symbionts in the deep terrestrial subsurface.</title>
        <authorList>
            <person name="Probst A.J."/>
            <person name="Ladd B."/>
            <person name="Jarett J.K."/>
            <person name="Geller-Mcgrath D.E."/>
            <person name="Sieber C.M.K."/>
            <person name="Emerson J.B."/>
            <person name="Anantharaman K."/>
            <person name="Thomas B.C."/>
            <person name="Malmstrom R."/>
            <person name="Stieglmeier M."/>
            <person name="Klingl A."/>
            <person name="Woyke T."/>
            <person name="Ryan C.M."/>
            <person name="Banfield J.F."/>
        </authorList>
    </citation>
    <scope>NUCLEOTIDE SEQUENCE [LARGE SCALE GENOMIC DNA]</scope>
</reference>
<dbReference type="InterPro" id="IPR001046">
    <property type="entry name" value="NRAMP_fam"/>
</dbReference>
<keyword evidence="4 6" id="KW-1133">Transmembrane helix</keyword>
<comment type="caution">
    <text evidence="7">The sequence shown here is derived from an EMBL/GenBank/DDBJ whole genome shotgun (WGS) entry which is preliminary data.</text>
</comment>
<dbReference type="Proteomes" id="UP000230078">
    <property type="component" value="Unassembled WGS sequence"/>
</dbReference>
<dbReference type="GO" id="GO:0015086">
    <property type="term" value="F:cadmium ion transmembrane transporter activity"/>
    <property type="evidence" value="ECO:0007669"/>
    <property type="project" value="TreeGrafter"/>
</dbReference>
<feature type="transmembrane region" description="Helical" evidence="6">
    <location>
        <begin position="135"/>
        <end position="155"/>
    </location>
</feature>
<evidence type="ECO:0000256" key="1">
    <source>
        <dbReference type="ARBA" id="ARBA00004141"/>
    </source>
</evidence>
<organism evidence="7 8">
    <name type="scientific">Candidatus Magasanikbacteria bacterium CG_4_10_14_0_2_um_filter_41_31</name>
    <dbReference type="NCBI Taxonomy" id="1974639"/>
    <lineage>
        <taxon>Bacteria</taxon>
        <taxon>Candidatus Magasanikiibacteriota</taxon>
    </lineage>
</organism>
<evidence type="ECO:0000256" key="2">
    <source>
        <dbReference type="ARBA" id="ARBA00022448"/>
    </source>
</evidence>
<evidence type="ECO:0000313" key="7">
    <source>
        <dbReference type="EMBL" id="PIZ93859.1"/>
    </source>
</evidence>
<dbReference type="PANTHER" id="PTHR11706:SF33">
    <property type="entry name" value="NATURAL RESISTANCE-ASSOCIATED MACROPHAGE PROTEIN 2"/>
    <property type="match status" value="1"/>
</dbReference>
<evidence type="ECO:0000256" key="5">
    <source>
        <dbReference type="ARBA" id="ARBA00023136"/>
    </source>
</evidence>
<feature type="transmembrane region" description="Helical" evidence="6">
    <location>
        <begin position="32"/>
        <end position="51"/>
    </location>
</feature>
<proteinExistence type="predicted"/>
<dbReference type="PANTHER" id="PTHR11706">
    <property type="entry name" value="SOLUTE CARRIER PROTEIN FAMILY 11 MEMBER"/>
    <property type="match status" value="1"/>
</dbReference>
<dbReference type="Pfam" id="PF01566">
    <property type="entry name" value="Nramp"/>
    <property type="match status" value="1"/>
</dbReference>
<feature type="transmembrane region" description="Helical" evidence="6">
    <location>
        <begin position="175"/>
        <end position="194"/>
    </location>
</feature>
<feature type="transmembrane region" description="Helical" evidence="6">
    <location>
        <begin position="72"/>
        <end position="91"/>
    </location>
</feature>
<feature type="transmembrane region" description="Helical" evidence="6">
    <location>
        <begin position="347"/>
        <end position="366"/>
    </location>
</feature>
<feature type="transmembrane region" description="Helical" evidence="6">
    <location>
        <begin position="372"/>
        <end position="392"/>
    </location>
</feature>
<dbReference type="GO" id="GO:0005384">
    <property type="term" value="F:manganese ion transmembrane transporter activity"/>
    <property type="evidence" value="ECO:0007669"/>
    <property type="project" value="TreeGrafter"/>
</dbReference>
<accession>A0A2M7V5K5</accession>
<evidence type="ECO:0000313" key="8">
    <source>
        <dbReference type="Proteomes" id="UP000230078"/>
    </source>
</evidence>
<feature type="transmembrane region" description="Helical" evidence="6">
    <location>
        <begin position="412"/>
        <end position="433"/>
    </location>
</feature>
<gene>
    <name evidence="7" type="ORF">COX83_00795</name>
</gene>
<name>A0A2M7V5K5_9BACT</name>
<sequence length="434" mass="47763">MLGPGLTTGASDDDPSGIATYSQTGAQYSFRLIWLSLFTFPLMATVQEMCARIGMVTGQGLAANIRQHYSKIAIYIATFLLLTANVFNIGADFGAMAKALQLIFPSVSFGLAVIFFGVGGLLMQIFMSYGRYAKYLKYLALVLLSYVITAFYVQIDWSHILYYTFVPHFDFTKDQILLVCGILGTTISPYLFFWQTSQEIEEKKMTRGMAFEKKYRKDMKEMSAQDFSASREAYETVLPASTPKQINRMRVDVWSGMFISNVAMFFIIAVCSATLFSNGITNIETAADAAGALRPFAGEFAYLLFTVGIIGVGLLAVPVLAGSAAYAVSESFGWKFGLNRTLKEARAFYGVIGLAVIVGIGLNFIGLHPMKALIYSAVLNGLVAPVILYFIVRLSSRKDVMGKHTNKKLTMVVGWTTVLCMSLTALATIYTFFI</sequence>
<dbReference type="GO" id="GO:0005886">
    <property type="term" value="C:plasma membrane"/>
    <property type="evidence" value="ECO:0007669"/>
    <property type="project" value="TreeGrafter"/>
</dbReference>
<evidence type="ECO:0000256" key="4">
    <source>
        <dbReference type="ARBA" id="ARBA00022989"/>
    </source>
</evidence>
<keyword evidence="2" id="KW-0813">Transport</keyword>
<feature type="transmembrane region" description="Helical" evidence="6">
    <location>
        <begin position="258"/>
        <end position="280"/>
    </location>
</feature>
<keyword evidence="3 6" id="KW-0812">Transmembrane</keyword>
<keyword evidence="5 6" id="KW-0472">Membrane</keyword>
<feature type="transmembrane region" description="Helical" evidence="6">
    <location>
        <begin position="300"/>
        <end position="326"/>
    </location>
</feature>
<protein>
    <submittedName>
        <fullName evidence="7">Iron transporter</fullName>
    </submittedName>
</protein>
<feature type="transmembrane region" description="Helical" evidence="6">
    <location>
        <begin position="103"/>
        <end position="123"/>
    </location>
</feature>
<evidence type="ECO:0000256" key="3">
    <source>
        <dbReference type="ARBA" id="ARBA00022692"/>
    </source>
</evidence>
<evidence type="ECO:0000256" key="6">
    <source>
        <dbReference type="SAM" id="Phobius"/>
    </source>
</evidence>